<dbReference type="Proteomes" id="UP001060170">
    <property type="component" value="Chromosome 2"/>
</dbReference>
<evidence type="ECO:0000313" key="2">
    <source>
        <dbReference type="Proteomes" id="UP001060170"/>
    </source>
</evidence>
<proteinExistence type="predicted"/>
<reference evidence="1 2" key="3">
    <citation type="journal article" date="2022" name="Microbiol. Spectr.">
        <title>Folding features and dynamics of 3D genome architecture in plant fungal pathogens.</title>
        <authorList>
            <person name="Xia C."/>
        </authorList>
    </citation>
    <scope>NUCLEOTIDE SEQUENCE [LARGE SCALE GENOMIC DNA]</scope>
    <source>
        <strain evidence="1 2">93-210</strain>
    </source>
</reference>
<protein>
    <submittedName>
        <fullName evidence="1">Uncharacterized protein</fullName>
    </submittedName>
</protein>
<gene>
    <name evidence="1" type="ORF">MJO28_002337</name>
</gene>
<sequence>MNSSLEKKNHSDLEKSSASLEAKILDDIVIDTPADNPQEGQMQRRLKARHVSMIAIGGTIGTGLFVGSGEALHSGGPVALLLGYSIMGVIVYSMMVALGEMVTMFPVTGAFIHYTTRFVDPALGFAVGWNYWYSFAVTLPTEITAAGIVIKYWTANVNVAVWITIFLVATTAVNFFGVKWYGEVSSFLQSTRQETILSGKLVESTILTGRFSFASSGQAEFVCSAIKVTAIVGLIILGIVLDLGGGPNHDRIGFRYWLTPGPFNQLNEIPGSTGRFLAFWSVLVQAAFSYQGTEIVALAAGEAENPRKNVPKAINKVFYRILIFYVGGMTVVGLLVPYNSPDLLGGTGDAASSPFVIAIKSAGISVLPDIVNVVILTAVFSAANSDLYAGSRILFGLSSDRMAPRLFSRCTGNGVPVAGIALTALFGLLSYMNVNTSGGTVFQWFSNISSISGLITWWSILLAYIRFYHGLKYNGVDRNTLDYRAPFQPWLSYFGLTMATLIIVFNGFQVFLRGGWSASKFVAAYISLPIFALFFIGWKISHKTAFVRVDQMDFETGRRELDLMDAMEREKEVKPVGKLQKFLHWVRFWFLPFMLICHILS</sequence>
<comment type="caution">
    <text evidence="1">The sequence shown here is derived from an EMBL/GenBank/DDBJ whole genome shotgun (WGS) entry which is preliminary data.</text>
</comment>
<reference evidence="2" key="1">
    <citation type="journal article" date="2018" name="BMC Genomics">
        <title>Genomic insights into host adaptation between the wheat stripe rust pathogen (Puccinia striiformis f. sp. tritici) and the barley stripe rust pathogen (Puccinia striiformis f. sp. hordei).</title>
        <authorList>
            <person name="Xia C."/>
            <person name="Wang M."/>
            <person name="Yin C."/>
            <person name="Cornejo O.E."/>
            <person name="Hulbert S.H."/>
            <person name="Chen X."/>
        </authorList>
    </citation>
    <scope>NUCLEOTIDE SEQUENCE [LARGE SCALE GENOMIC DNA]</scope>
    <source>
        <strain evidence="2">93-210</strain>
    </source>
</reference>
<name>A0ACC0EYE8_9BASI</name>
<organism evidence="1 2">
    <name type="scientific">Puccinia striiformis f. sp. tritici</name>
    <dbReference type="NCBI Taxonomy" id="168172"/>
    <lineage>
        <taxon>Eukaryota</taxon>
        <taxon>Fungi</taxon>
        <taxon>Dikarya</taxon>
        <taxon>Basidiomycota</taxon>
        <taxon>Pucciniomycotina</taxon>
        <taxon>Pucciniomycetes</taxon>
        <taxon>Pucciniales</taxon>
        <taxon>Pucciniaceae</taxon>
        <taxon>Puccinia</taxon>
    </lineage>
</organism>
<keyword evidence="2" id="KW-1185">Reference proteome</keyword>
<reference evidence="2" key="2">
    <citation type="journal article" date="2018" name="Mol. Plant Microbe Interact.">
        <title>Genome sequence resources for the wheat stripe rust pathogen (Puccinia striiformis f. sp. tritici) and the barley stripe rust pathogen (Puccinia striiformis f. sp. hordei).</title>
        <authorList>
            <person name="Xia C."/>
            <person name="Wang M."/>
            <person name="Yin C."/>
            <person name="Cornejo O.E."/>
            <person name="Hulbert S.H."/>
            <person name="Chen X."/>
        </authorList>
    </citation>
    <scope>NUCLEOTIDE SEQUENCE [LARGE SCALE GENOMIC DNA]</scope>
    <source>
        <strain evidence="2">93-210</strain>
    </source>
</reference>
<dbReference type="EMBL" id="CM045866">
    <property type="protein sequence ID" value="KAI7961848.1"/>
    <property type="molecule type" value="Genomic_DNA"/>
</dbReference>
<accession>A0ACC0EYE8</accession>
<evidence type="ECO:0000313" key="1">
    <source>
        <dbReference type="EMBL" id="KAI7961848.1"/>
    </source>
</evidence>